<dbReference type="EMBL" id="HBUE01018332">
    <property type="protein sequence ID" value="CAG6451452.1"/>
    <property type="molecule type" value="Transcribed_RNA"/>
</dbReference>
<dbReference type="EMBL" id="HBUE01018330">
    <property type="protein sequence ID" value="CAG6451448.1"/>
    <property type="molecule type" value="Transcribed_RNA"/>
</dbReference>
<dbReference type="EMBL" id="HBUE01018333">
    <property type="protein sequence ID" value="CAG6451454.1"/>
    <property type="molecule type" value="Transcribed_RNA"/>
</dbReference>
<feature type="region of interest" description="Disordered" evidence="1">
    <location>
        <begin position="1"/>
        <end position="20"/>
    </location>
</feature>
<protein>
    <submittedName>
        <fullName evidence="2">(northern house mosquito) hypothetical protein</fullName>
    </submittedName>
</protein>
<organism evidence="2">
    <name type="scientific">Culex pipiens</name>
    <name type="common">House mosquito</name>
    <dbReference type="NCBI Taxonomy" id="7175"/>
    <lineage>
        <taxon>Eukaryota</taxon>
        <taxon>Metazoa</taxon>
        <taxon>Ecdysozoa</taxon>
        <taxon>Arthropoda</taxon>
        <taxon>Hexapoda</taxon>
        <taxon>Insecta</taxon>
        <taxon>Pterygota</taxon>
        <taxon>Neoptera</taxon>
        <taxon>Endopterygota</taxon>
        <taxon>Diptera</taxon>
        <taxon>Nematocera</taxon>
        <taxon>Culicoidea</taxon>
        <taxon>Culicidae</taxon>
        <taxon>Culicinae</taxon>
        <taxon>Culicini</taxon>
        <taxon>Culex</taxon>
        <taxon>Culex</taxon>
    </lineage>
</organism>
<name>A0A8D8EZL0_CULPI</name>
<sequence length="107" mass="11868">MDRSHHPVAPLRGHSAAGRAHHGGAGVLDWVLAVHRRHDRHRAVCPNSHVLWQKDWTPAAGRATSHPVEPDLGGGQRVLHLRGPGSVRRYRWGSAHHCAAVCGRYRR</sequence>
<accession>A0A8D8EZL0</accession>
<dbReference type="AlphaFoldDB" id="A0A8D8EZL0"/>
<reference evidence="2" key="1">
    <citation type="submission" date="2021-05" db="EMBL/GenBank/DDBJ databases">
        <authorList>
            <person name="Alioto T."/>
            <person name="Alioto T."/>
            <person name="Gomez Garrido J."/>
        </authorList>
    </citation>
    <scope>NUCLEOTIDE SEQUENCE</scope>
</reference>
<proteinExistence type="predicted"/>
<evidence type="ECO:0000256" key="1">
    <source>
        <dbReference type="SAM" id="MobiDB-lite"/>
    </source>
</evidence>
<evidence type="ECO:0000313" key="2">
    <source>
        <dbReference type="EMBL" id="CAG6451454.1"/>
    </source>
</evidence>
<dbReference type="EMBL" id="HBUE01018331">
    <property type="protein sequence ID" value="CAG6451449.1"/>
    <property type="molecule type" value="Transcribed_RNA"/>
</dbReference>